<feature type="domain" description="PBP" evidence="1">
    <location>
        <begin position="25"/>
        <end position="131"/>
    </location>
</feature>
<evidence type="ECO:0000313" key="3">
    <source>
        <dbReference type="Proteomes" id="UP001209229"/>
    </source>
</evidence>
<evidence type="ECO:0000313" key="2">
    <source>
        <dbReference type="EMBL" id="MCW3787297.1"/>
    </source>
</evidence>
<keyword evidence="3" id="KW-1185">Reference proteome</keyword>
<sequence>MKKIFAIIFVLFCIIQISSAQSYKVIVNSKNTITSINKKELSQIFYKRKKKWDDGQAIVPVDLSSSSSVRADFSSEVHGKSVAAIRNYWQQAAFTGAGIAPVEKSSDEEVIEYVQTHPGAIGYISNSTKATNIKTISVQ</sequence>
<name>A0AAE3M4Z5_9BACT</name>
<dbReference type="AlphaFoldDB" id="A0AAE3M4Z5"/>
<accession>A0AAE3M4Z5</accession>
<dbReference type="Pfam" id="PF12849">
    <property type="entry name" value="PBP_like_2"/>
    <property type="match status" value="1"/>
</dbReference>
<dbReference type="RefSeq" id="WP_301190862.1">
    <property type="nucleotide sequence ID" value="NZ_JAPDPJ010000027.1"/>
</dbReference>
<dbReference type="Gene3D" id="3.40.190.10">
    <property type="entry name" value="Periplasmic binding protein-like II"/>
    <property type="match status" value="1"/>
</dbReference>
<dbReference type="InterPro" id="IPR024370">
    <property type="entry name" value="PBP_domain"/>
</dbReference>
<evidence type="ECO:0000259" key="1">
    <source>
        <dbReference type="Pfam" id="PF12849"/>
    </source>
</evidence>
<gene>
    <name evidence="2" type="ORF">OM075_12525</name>
</gene>
<proteinExistence type="predicted"/>
<organism evidence="2 3">
    <name type="scientific">Plebeiibacterium sediminum</name>
    <dbReference type="NCBI Taxonomy" id="2992112"/>
    <lineage>
        <taxon>Bacteria</taxon>
        <taxon>Pseudomonadati</taxon>
        <taxon>Bacteroidota</taxon>
        <taxon>Bacteroidia</taxon>
        <taxon>Marinilabiliales</taxon>
        <taxon>Marinilabiliaceae</taxon>
        <taxon>Plebeiibacterium</taxon>
    </lineage>
</organism>
<reference evidence="2" key="1">
    <citation type="submission" date="2022-10" db="EMBL/GenBank/DDBJ databases">
        <authorList>
            <person name="Yu W.X."/>
        </authorList>
    </citation>
    <scope>NUCLEOTIDE SEQUENCE</scope>
    <source>
        <strain evidence="2">AAT</strain>
    </source>
</reference>
<dbReference type="EMBL" id="JAPDPJ010000027">
    <property type="protein sequence ID" value="MCW3787297.1"/>
    <property type="molecule type" value="Genomic_DNA"/>
</dbReference>
<dbReference type="SUPFAM" id="SSF53850">
    <property type="entry name" value="Periplasmic binding protein-like II"/>
    <property type="match status" value="1"/>
</dbReference>
<comment type="caution">
    <text evidence="2">The sequence shown here is derived from an EMBL/GenBank/DDBJ whole genome shotgun (WGS) entry which is preliminary data.</text>
</comment>
<protein>
    <submittedName>
        <fullName evidence="2">Substrate-binding domain-containing protein</fullName>
    </submittedName>
</protein>
<dbReference type="Proteomes" id="UP001209229">
    <property type="component" value="Unassembled WGS sequence"/>
</dbReference>